<dbReference type="EMBL" id="JAEVHI010000003">
    <property type="protein sequence ID" value="KAG5295878.1"/>
    <property type="molecule type" value="Genomic_DNA"/>
</dbReference>
<feature type="region of interest" description="Disordered" evidence="1">
    <location>
        <begin position="87"/>
        <end position="132"/>
    </location>
</feature>
<protein>
    <submittedName>
        <fullName evidence="2">Uncharacterized protein</fullName>
    </submittedName>
</protein>
<reference evidence="2 3" key="1">
    <citation type="submission" date="2021-01" db="EMBL/GenBank/DDBJ databases">
        <title>Chromosome-level genome assembly of a human fungal pathogen reveals clustering of transcriptionally co-regulated genes.</title>
        <authorList>
            <person name="Voorhies M."/>
            <person name="Cohen S."/>
            <person name="Shea T.P."/>
            <person name="Petrus S."/>
            <person name="Munoz J.F."/>
            <person name="Poplawski S."/>
            <person name="Goldman W.E."/>
            <person name="Michael T."/>
            <person name="Cuomo C.A."/>
            <person name="Sil A."/>
            <person name="Beyhan S."/>
        </authorList>
    </citation>
    <scope>NUCLEOTIDE SEQUENCE [LARGE SCALE GENOMIC DNA]</scope>
    <source>
        <strain evidence="2 3">G184AR</strain>
    </source>
</reference>
<accession>A0A8H8D0Y6</accession>
<evidence type="ECO:0000313" key="3">
    <source>
        <dbReference type="Proteomes" id="UP000670092"/>
    </source>
</evidence>
<dbReference type="Proteomes" id="UP000670092">
    <property type="component" value="Unassembled WGS sequence"/>
</dbReference>
<proteinExistence type="predicted"/>
<feature type="compositionally biased region" description="Basic and acidic residues" evidence="1">
    <location>
        <begin position="99"/>
        <end position="111"/>
    </location>
</feature>
<dbReference type="VEuPathDB" id="FungiDB:I7I52_06302"/>
<sequence length="132" mass="15192">MVWEMSAVNSIATPPRSLTNRLRISLLSLISLPDILQQPLGYLRPIRQAARHRLSELFMQWDNARPHRLRPVRSILRPISRLDHGHPAVQFQRTPLDLDADHKHQRQRDGSEGVESVPSPRHDVVHHAAHDV</sequence>
<name>A0A8H8D0Y6_AJECA</name>
<dbReference type="AlphaFoldDB" id="A0A8H8D0Y6"/>
<feature type="compositionally biased region" description="Basic and acidic residues" evidence="1">
    <location>
        <begin position="120"/>
        <end position="132"/>
    </location>
</feature>
<evidence type="ECO:0000313" key="2">
    <source>
        <dbReference type="EMBL" id="KAG5295878.1"/>
    </source>
</evidence>
<organism evidence="2 3">
    <name type="scientific">Ajellomyces capsulatus</name>
    <name type="common">Darling's disease fungus</name>
    <name type="synonym">Histoplasma capsulatum</name>
    <dbReference type="NCBI Taxonomy" id="5037"/>
    <lineage>
        <taxon>Eukaryota</taxon>
        <taxon>Fungi</taxon>
        <taxon>Dikarya</taxon>
        <taxon>Ascomycota</taxon>
        <taxon>Pezizomycotina</taxon>
        <taxon>Eurotiomycetes</taxon>
        <taxon>Eurotiomycetidae</taxon>
        <taxon>Onygenales</taxon>
        <taxon>Ajellomycetaceae</taxon>
        <taxon>Histoplasma</taxon>
    </lineage>
</organism>
<comment type="caution">
    <text evidence="2">The sequence shown here is derived from an EMBL/GenBank/DDBJ whole genome shotgun (WGS) entry which is preliminary data.</text>
</comment>
<evidence type="ECO:0000256" key="1">
    <source>
        <dbReference type="SAM" id="MobiDB-lite"/>
    </source>
</evidence>
<gene>
    <name evidence="2" type="ORF">I7I52_06302</name>
</gene>